<protein>
    <recommendedName>
        <fullName evidence="3">Phage protein</fullName>
    </recommendedName>
</protein>
<evidence type="ECO:0000313" key="1">
    <source>
        <dbReference type="EMBL" id="ACI61742.1"/>
    </source>
</evidence>
<dbReference type="EMBL" id="CP000829">
    <property type="protein sequence ID" value="ACI61742.1"/>
    <property type="molecule type" value="Genomic_DNA"/>
</dbReference>
<gene>
    <name evidence="1" type="ordered locus">Spy49_1471c</name>
</gene>
<dbReference type="Proteomes" id="UP000001039">
    <property type="component" value="Chromosome"/>
</dbReference>
<dbReference type="Pfam" id="PF12363">
    <property type="entry name" value="Phage_TAC_12"/>
    <property type="match status" value="1"/>
</dbReference>
<evidence type="ECO:0000313" key="2">
    <source>
        <dbReference type="Proteomes" id="UP000001039"/>
    </source>
</evidence>
<dbReference type="InterPro" id="IPR024410">
    <property type="entry name" value="Phage_TAC_12"/>
</dbReference>
<reference evidence="1 2" key="1">
    <citation type="journal article" date="2008" name="J. Bacteriol.">
        <title>Genome sequence of a nephritogenic and highly transformable M49 strain of Streptococcus pyogenes.</title>
        <authorList>
            <person name="McShan W.M."/>
            <person name="Ferretti J.J."/>
            <person name="Karasawa T."/>
            <person name="Suvorov A.N."/>
            <person name="Lin S."/>
            <person name="Qin B."/>
            <person name="Jia H."/>
            <person name="Kenton S."/>
            <person name="Najar F."/>
            <person name="Wu H."/>
            <person name="Scott J."/>
            <person name="Roe B.A."/>
            <person name="Savic D.J."/>
        </authorList>
    </citation>
    <scope>NUCLEOTIDE SEQUENCE [LARGE SCALE GENOMIC DNA]</scope>
    <source>
        <strain evidence="1 2">NZ131</strain>
    </source>
</reference>
<accession>A0A0H3BZL7</accession>
<evidence type="ECO:0008006" key="3">
    <source>
        <dbReference type="Google" id="ProtNLM"/>
    </source>
</evidence>
<proteinExistence type="predicted"/>
<name>A0A0H3BZL7_STRPZ</name>
<organism evidence="1 2">
    <name type="scientific">Streptococcus pyogenes serotype M49 (strain NZ131)</name>
    <dbReference type="NCBI Taxonomy" id="471876"/>
    <lineage>
        <taxon>Bacteria</taxon>
        <taxon>Bacillati</taxon>
        <taxon>Bacillota</taxon>
        <taxon>Bacilli</taxon>
        <taxon>Lactobacillales</taxon>
        <taxon>Streptococcaceae</taxon>
        <taxon>Streptococcus</taxon>
    </lineage>
</organism>
<sequence length="119" mass="13516">MQLEIKGKTHNVKFGTRFVAEMDRAHVTEREGMKFGTGLQSTVPFLFERNVVTLAEIIHVGTITESPRPSLNDIYDYIDEVEDIEKLFDDVLDELRQSNASKLFMARVEKNLAEVAAEA</sequence>
<dbReference type="KEGG" id="soz:Spy49_1471c"/>
<dbReference type="AlphaFoldDB" id="A0A0H3BZL7"/>
<dbReference type="HOGENOM" id="CLU_144209_0_0_9"/>